<dbReference type="EMBL" id="UOGB01000190">
    <property type="protein sequence ID" value="VAX20893.1"/>
    <property type="molecule type" value="Genomic_DNA"/>
</dbReference>
<gene>
    <name evidence="1" type="ORF">MNBD_NITROSPINAE03-466</name>
</gene>
<sequence>MSEAKIAEITIMANEKLDKLMGAEGEEVSAVRDEVTKELIREKAKVEEAAERKIEKVRDAE</sequence>
<organism evidence="1">
    <name type="scientific">hydrothermal vent metagenome</name>
    <dbReference type="NCBI Taxonomy" id="652676"/>
    <lineage>
        <taxon>unclassified sequences</taxon>
        <taxon>metagenomes</taxon>
        <taxon>ecological metagenomes</taxon>
    </lineage>
</organism>
<name>A0A3B1C896_9ZZZZ</name>
<dbReference type="AlphaFoldDB" id="A0A3B1C896"/>
<protein>
    <submittedName>
        <fullName evidence="1">Uncharacterized protein</fullName>
    </submittedName>
</protein>
<evidence type="ECO:0000313" key="1">
    <source>
        <dbReference type="EMBL" id="VAX20893.1"/>
    </source>
</evidence>
<reference evidence="1" key="1">
    <citation type="submission" date="2018-06" db="EMBL/GenBank/DDBJ databases">
        <authorList>
            <person name="Zhirakovskaya E."/>
        </authorList>
    </citation>
    <scope>NUCLEOTIDE SEQUENCE</scope>
</reference>
<accession>A0A3B1C896</accession>
<proteinExistence type="predicted"/>